<dbReference type="AlphaFoldDB" id="A0A014QQK6"/>
<dbReference type="eggNOG" id="ENOG502RNM9">
    <property type="taxonomic scope" value="Eukaryota"/>
</dbReference>
<feature type="region of interest" description="Disordered" evidence="1">
    <location>
        <begin position="1"/>
        <end position="32"/>
    </location>
</feature>
<reference evidence="2 3" key="1">
    <citation type="submission" date="2014-02" db="EMBL/GenBank/DDBJ databases">
        <title>The genome sequence of the entomopathogenic fungus Metarhizium robertsii ARSEF 2575.</title>
        <authorList>
            <person name="Giuliano Garisto Donzelli B."/>
            <person name="Roe B.A."/>
            <person name="Macmil S.L."/>
            <person name="Krasnoff S.B."/>
            <person name="Gibson D.M."/>
        </authorList>
    </citation>
    <scope>NUCLEOTIDE SEQUENCE [LARGE SCALE GENOMIC DNA]</scope>
    <source>
        <strain evidence="2 3">ARSEF 2575</strain>
    </source>
</reference>
<protein>
    <submittedName>
        <fullName evidence="2">Uncharacterized protein</fullName>
    </submittedName>
</protein>
<evidence type="ECO:0000256" key="1">
    <source>
        <dbReference type="SAM" id="MobiDB-lite"/>
    </source>
</evidence>
<evidence type="ECO:0000313" key="2">
    <source>
        <dbReference type="EMBL" id="EXU94941.1"/>
    </source>
</evidence>
<organism evidence="2 3">
    <name type="scientific">Metarhizium robertsii</name>
    <dbReference type="NCBI Taxonomy" id="568076"/>
    <lineage>
        <taxon>Eukaryota</taxon>
        <taxon>Fungi</taxon>
        <taxon>Dikarya</taxon>
        <taxon>Ascomycota</taxon>
        <taxon>Pezizomycotina</taxon>
        <taxon>Sordariomycetes</taxon>
        <taxon>Hypocreomycetidae</taxon>
        <taxon>Hypocreales</taxon>
        <taxon>Clavicipitaceae</taxon>
        <taxon>Metarhizium</taxon>
    </lineage>
</organism>
<evidence type="ECO:0000313" key="3">
    <source>
        <dbReference type="Proteomes" id="UP000030151"/>
    </source>
</evidence>
<gene>
    <name evidence="2" type="ORF">X797_011971</name>
</gene>
<sequence length="199" mass="22021">MQRKPKFQGRPSQSAAHVGASFPTTVSPDGYTSIRRTTCRGGRWAGFQPQNTPDPKGQPWTIHLDIWSQQPAFCVYLASTGLLRQASSVIPLAAASRLQADGHTPGGHVFFPTRRHGQSSVQGVARARQTLQQRTGCLVAGRMAREQSPTFAKYSSYEPLANCGIVESWLVTAEERKRAAKMARKNRKFSLVKDPDQLW</sequence>
<name>A0A014QQK6_9HYPO</name>
<dbReference type="OrthoDB" id="10340361at2759"/>
<accession>A0A014QQK6</accession>
<comment type="caution">
    <text evidence="2">The sequence shown here is derived from an EMBL/GenBank/DDBJ whole genome shotgun (WGS) entry which is preliminary data.</text>
</comment>
<proteinExistence type="predicted"/>
<dbReference type="Proteomes" id="UP000030151">
    <property type="component" value="Unassembled WGS sequence"/>
</dbReference>
<dbReference type="EMBL" id="JELW01000123">
    <property type="protein sequence ID" value="EXU94941.1"/>
    <property type="molecule type" value="Genomic_DNA"/>
</dbReference>
<dbReference type="HOGENOM" id="CLU_1166068_0_0_1"/>